<dbReference type="Pfam" id="PF01558">
    <property type="entry name" value="POR"/>
    <property type="match status" value="1"/>
</dbReference>
<dbReference type="InterPro" id="IPR019752">
    <property type="entry name" value="Pyrv/ketoisovalerate_OxRed_cat"/>
</dbReference>
<protein>
    <submittedName>
        <fullName evidence="4">Indolepyruvate oxidoreductase subunit beta</fullName>
    </submittedName>
</protein>
<dbReference type="AlphaFoldDB" id="A0A832LJV0"/>
<accession>A0A832LJV0</accession>
<dbReference type="NCBIfam" id="NF005324">
    <property type="entry name" value="PRK06853.1-4"/>
    <property type="match status" value="1"/>
</dbReference>
<keyword evidence="2" id="KW-0472">Membrane</keyword>
<keyword evidence="2" id="KW-0812">Transmembrane</keyword>
<feature type="domain" description="Pyruvate/ketoisovalerate oxidoreductase catalytic" evidence="3">
    <location>
        <begin position="11"/>
        <end position="187"/>
    </location>
</feature>
<keyword evidence="1" id="KW-0560">Oxidoreductase</keyword>
<feature type="transmembrane region" description="Helical" evidence="2">
    <location>
        <begin position="6"/>
        <end position="27"/>
    </location>
</feature>
<name>A0A832LJV0_9BACT</name>
<organism evidence="4">
    <name type="scientific">Ignavibacterium album</name>
    <dbReference type="NCBI Taxonomy" id="591197"/>
    <lineage>
        <taxon>Bacteria</taxon>
        <taxon>Pseudomonadati</taxon>
        <taxon>Ignavibacteriota</taxon>
        <taxon>Ignavibacteria</taxon>
        <taxon>Ignavibacteriales</taxon>
        <taxon>Ignavibacteriaceae</taxon>
        <taxon>Ignavibacterium</taxon>
    </lineage>
</organism>
<keyword evidence="2" id="KW-1133">Transmembrane helix</keyword>
<dbReference type="PANTHER" id="PTHR43854">
    <property type="entry name" value="INDOLEPYRUVATE OXIDOREDUCTASE SUBUNIT IORB"/>
    <property type="match status" value="1"/>
</dbReference>
<reference evidence="4" key="1">
    <citation type="journal article" date="2020" name="mSystems">
        <title>Genome- and Community-Level Interaction Insights into Carbon Utilization and Element Cycling Functions of Hydrothermarchaeota in Hydrothermal Sediment.</title>
        <authorList>
            <person name="Zhou Z."/>
            <person name="Liu Y."/>
            <person name="Xu W."/>
            <person name="Pan J."/>
            <person name="Luo Z.H."/>
            <person name="Li M."/>
        </authorList>
    </citation>
    <scope>NUCLEOTIDE SEQUENCE [LARGE SCALE GENOMIC DNA]</scope>
    <source>
        <strain evidence="4">SpSt-500</strain>
    </source>
</reference>
<dbReference type="EMBL" id="DSVI01000027">
    <property type="protein sequence ID" value="HGT49264.1"/>
    <property type="molecule type" value="Genomic_DNA"/>
</dbReference>
<proteinExistence type="predicted"/>
<evidence type="ECO:0000259" key="3">
    <source>
        <dbReference type="Pfam" id="PF01558"/>
    </source>
</evidence>
<dbReference type="InterPro" id="IPR002869">
    <property type="entry name" value="Pyrv_flavodox_OxRed_cen"/>
</dbReference>
<dbReference type="GO" id="GO:0016903">
    <property type="term" value="F:oxidoreductase activity, acting on the aldehyde or oxo group of donors"/>
    <property type="evidence" value="ECO:0007669"/>
    <property type="project" value="InterPro"/>
</dbReference>
<gene>
    <name evidence="4" type="ORF">ENS56_14595</name>
</gene>
<evidence type="ECO:0000256" key="2">
    <source>
        <dbReference type="SAM" id="Phobius"/>
    </source>
</evidence>
<keyword evidence="4" id="KW-0670">Pyruvate</keyword>
<dbReference type="Gene3D" id="3.40.920.10">
    <property type="entry name" value="Pyruvate-ferredoxin oxidoreductase, PFOR, domain III"/>
    <property type="match status" value="1"/>
</dbReference>
<dbReference type="PANTHER" id="PTHR43854:SF1">
    <property type="entry name" value="INDOLEPYRUVATE OXIDOREDUCTASE SUBUNIT IORB"/>
    <property type="match status" value="1"/>
</dbReference>
<evidence type="ECO:0000313" key="4">
    <source>
        <dbReference type="EMBL" id="HGT49264.1"/>
    </source>
</evidence>
<dbReference type="InterPro" id="IPR052198">
    <property type="entry name" value="IorB_Oxidoreductase"/>
</dbReference>
<comment type="caution">
    <text evidence="4">The sequence shown here is derived from an EMBL/GenBank/DDBJ whole genome shotgun (WGS) entry which is preliminary data.</text>
</comment>
<evidence type="ECO:0000256" key="1">
    <source>
        <dbReference type="ARBA" id="ARBA00023002"/>
    </source>
</evidence>
<sequence>MKSDIILSGVGGQGIVSIAATIAMAALENNLNIKQSEVHGMSQRGGAVYSHLRISDKDIASDLIPMGEADIIISVEPMESLRYLPWLKEDGWLVTNSTPFINIPDYPDLKALHSEIEKFPNHILINADEIARQVKSPRSSNIVMLGAATPFLEIPIENFESAIKKIFARKGEKIVELNIQALYAGREFSLKHQKEKV</sequence>
<dbReference type="SUPFAM" id="SSF53323">
    <property type="entry name" value="Pyruvate-ferredoxin oxidoreductase, PFOR, domain III"/>
    <property type="match status" value="1"/>
</dbReference>